<proteinExistence type="inferred from homology"/>
<dbReference type="GO" id="GO:0050660">
    <property type="term" value="F:flavin adenine dinucleotide binding"/>
    <property type="evidence" value="ECO:0007669"/>
    <property type="project" value="InterPro"/>
</dbReference>
<evidence type="ECO:0000259" key="3">
    <source>
        <dbReference type="Pfam" id="PF02771"/>
    </source>
</evidence>
<dbReference type="InterPro" id="IPR046373">
    <property type="entry name" value="Acyl-CoA_Oxase/DH_mid-dom_sf"/>
</dbReference>
<dbReference type="Pfam" id="PF08028">
    <property type="entry name" value="Acyl-CoA_dh_2"/>
    <property type="match status" value="1"/>
</dbReference>
<dbReference type="GO" id="GO:0016712">
    <property type="term" value="F:oxidoreductase activity, acting on paired donors, with incorporation or reduction of molecular oxygen, reduced flavin or flavoprotein as one donor, and incorporation of one atom of oxygen"/>
    <property type="evidence" value="ECO:0007669"/>
    <property type="project" value="TreeGrafter"/>
</dbReference>
<dbReference type="PIRSF" id="PIRSF016578">
    <property type="entry name" value="HsaA"/>
    <property type="match status" value="1"/>
</dbReference>
<dbReference type="Proteomes" id="UP000197596">
    <property type="component" value="Unassembled WGS sequence"/>
</dbReference>
<dbReference type="AlphaFoldDB" id="A0A246WNW1"/>
<evidence type="ECO:0000256" key="2">
    <source>
        <dbReference type="ARBA" id="ARBA00049661"/>
    </source>
</evidence>
<comment type="caution">
    <text evidence="5">The sequence shown here is derived from an EMBL/GenBank/DDBJ whole genome shotgun (WGS) entry which is preliminary data.</text>
</comment>
<dbReference type="InterPro" id="IPR036250">
    <property type="entry name" value="AcylCo_DH-like_C"/>
</dbReference>
<accession>A0A246WNW1</accession>
<dbReference type="InterPro" id="IPR050741">
    <property type="entry name" value="Acyl-CoA_dehydrogenase"/>
</dbReference>
<dbReference type="PANTHER" id="PTHR48083">
    <property type="entry name" value="MEDIUM-CHAIN SPECIFIC ACYL-COA DEHYDROGENASE, MITOCHONDRIAL-RELATED"/>
    <property type="match status" value="1"/>
</dbReference>
<dbReference type="SUPFAM" id="SSF47203">
    <property type="entry name" value="Acyl-CoA dehydrogenase C-terminal domain-like"/>
    <property type="match status" value="1"/>
</dbReference>
<dbReference type="InterPro" id="IPR013107">
    <property type="entry name" value="Acyl-CoA_DH_C"/>
</dbReference>
<reference evidence="5 6" key="1">
    <citation type="submission" date="2017-06" db="EMBL/GenBank/DDBJ databases">
        <title>Herbaspirillum phytohormonus sp. nov., isolated from the root nodule of Robinia pseudoacacia in lead-zinc mine.</title>
        <authorList>
            <person name="Fan M."/>
            <person name="Lin Y."/>
        </authorList>
    </citation>
    <scope>NUCLEOTIDE SEQUENCE [LARGE SCALE GENOMIC DNA]</scope>
    <source>
        <strain evidence="5 6">HZ10</strain>
    </source>
</reference>
<organism evidence="5 6">
    <name type="scientific">Herbaspirillum robiniae</name>
    <dbReference type="NCBI Taxonomy" id="2014887"/>
    <lineage>
        <taxon>Bacteria</taxon>
        <taxon>Pseudomonadati</taxon>
        <taxon>Pseudomonadota</taxon>
        <taxon>Betaproteobacteria</taxon>
        <taxon>Burkholderiales</taxon>
        <taxon>Oxalobacteraceae</taxon>
        <taxon>Herbaspirillum</taxon>
    </lineage>
</organism>
<dbReference type="EMBL" id="NJGU01000010">
    <property type="protein sequence ID" value="OWY27682.1"/>
    <property type="molecule type" value="Genomic_DNA"/>
</dbReference>
<name>A0A246WNW1_9BURK</name>
<dbReference type="PANTHER" id="PTHR48083:SF19">
    <property type="entry name" value="FLAVIN-DEPENDENT MONOOXYGENASE, OXYGENASE SUBUNIT HSAA"/>
    <property type="match status" value="1"/>
</dbReference>
<gene>
    <name evidence="5" type="ORF">CEJ42_19185</name>
</gene>
<evidence type="ECO:0000313" key="6">
    <source>
        <dbReference type="Proteomes" id="UP000197596"/>
    </source>
</evidence>
<evidence type="ECO:0000256" key="1">
    <source>
        <dbReference type="ARBA" id="ARBA00023002"/>
    </source>
</evidence>
<dbReference type="GO" id="GO:0003995">
    <property type="term" value="F:acyl-CoA dehydrogenase activity"/>
    <property type="evidence" value="ECO:0007669"/>
    <property type="project" value="TreeGrafter"/>
</dbReference>
<dbReference type="SUPFAM" id="SSF56645">
    <property type="entry name" value="Acyl-CoA dehydrogenase NM domain-like"/>
    <property type="match status" value="1"/>
</dbReference>
<dbReference type="Pfam" id="PF02771">
    <property type="entry name" value="Acyl-CoA_dh_N"/>
    <property type="match status" value="1"/>
</dbReference>
<comment type="similarity">
    <text evidence="2">Belongs to the HpaH/HsaA monooxygenase family.</text>
</comment>
<dbReference type="Gene3D" id="1.10.540.10">
    <property type="entry name" value="Acyl-CoA dehydrogenase/oxidase, N-terminal domain"/>
    <property type="match status" value="1"/>
</dbReference>
<dbReference type="Gene3D" id="2.40.110.10">
    <property type="entry name" value="Butyryl-CoA Dehydrogenase, subunit A, domain 2"/>
    <property type="match status" value="1"/>
</dbReference>
<feature type="domain" description="Acyl-CoA dehydrogenase/oxidase N-terminal" evidence="3">
    <location>
        <begin position="22"/>
        <end position="115"/>
    </location>
</feature>
<evidence type="ECO:0000259" key="4">
    <source>
        <dbReference type="Pfam" id="PF08028"/>
    </source>
</evidence>
<sequence length="401" mass="44319">MSTSLHASSEALHQRFSDLFARIAEGAVARENDRRLPYEEVRQLKEAGFSALRVPKELGGSGVSLEDFFYVLIRLGEAESNLPQILRVNAGFTELLHERKDDADTRRWLGVIGSGKTFGASTSERNAATGNSALLEKDADGRLRLNGEKYYSTGTLYADWVLVRAHDSESDFNVLVQADAKGVERIDDWDGFGQRLTGSGTTRFHNVPVPQDQVLDRYQVSQPRRNSIITSFYQTFHLATLSGIARAALRDAVAFTQPRTRTFGVPGNSSPRENPLVHRVVGRLASLAWSAEQLTLSIAREQDALNAARRAGTVTTEDYNALDIHTFQAQQVVIGQVLEATTLLFEVGGASATSETRRLDRHWRNARTLASHNPAIQREAAVGNYHLNGEPHNERFGSGYA</sequence>
<protein>
    <submittedName>
        <fullName evidence="5">Acyl-CoA dehydrogenase</fullName>
    </submittedName>
</protein>
<dbReference type="InterPro" id="IPR037069">
    <property type="entry name" value="AcylCoA_DH/ox_N_sf"/>
</dbReference>
<dbReference type="InterPro" id="IPR009100">
    <property type="entry name" value="AcylCoA_DH/oxidase_NM_dom_sf"/>
</dbReference>
<evidence type="ECO:0000313" key="5">
    <source>
        <dbReference type="EMBL" id="OWY27682.1"/>
    </source>
</evidence>
<dbReference type="InterPro" id="IPR013786">
    <property type="entry name" value="AcylCoA_DH/ox_N"/>
</dbReference>
<keyword evidence="1" id="KW-0560">Oxidoreductase</keyword>
<dbReference type="GO" id="GO:0005737">
    <property type="term" value="C:cytoplasm"/>
    <property type="evidence" value="ECO:0007669"/>
    <property type="project" value="TreeGrafter"/>
</dbReference>
<dbReference type="GO" id="GO:0033539">
    <property type="term" value="P:fatty acid beta-oxidation using acyl-CoA dehydrogenase"/>
    <property type="evidence" value="ECO:0007669"/>
    <property type="project" value="TreeGrafter"/>
</dbReference>
<feature type="domain" description="Acyl-CoA dehydrogenase C-terminal" evidence="4">
    <location>
        <begin position="242"/>
        <end position="373"/>
    </location>
</feature>
<dbReference type="Gene3D" id="1.20.140.10">
    <property type="entry name" value="Butyryl-CoA Dehydrogenase, subunit A, domain 3"/>
    <property type="match status" value="1"/>
</dbReference>